<evidence type="ECO:0000256" key="3">
    <source>
        <dbReference type="ARBA" id="ARBA00023013"/>
    </source>
</evidence>
<keyword evidence="3" id="KW-0649">Protein kinase inhibitor</keyword>
<evidence type="ECO:0000256" key="2">
    <source>
        <dbReference type="ARBA" id="ARBA00006393"/>
    </source>
</evidence>
<comment type="similarity">
    <text evidence="2">Belongs to the PKI family.</text>
</comment>
<proteinExistence type="evidence at transcript level"/>
<comment type="function">
    <text evidence="1">Extremely potent competitive inhibitor of cAMP-dependent protein kinase activity, this protein interacts with the catalytic subunit of the enzyme after the cAMP-induced dissociation of its regulatory chains.</text>
</comment>
<feature type="compositionally biased region" description="Low complexity" evidence="4">
    <location>
        <begin position="40"/>
        <end position="50"/>
    </location>
</feature>
<reference evidence="5" key="1">
    <citation type="journal article" date="2012" name="PLoS ONE">
        <title>Sequencing and Analysis of Full-Length cDNAs, 5'-ESTs and 3'-ESTs from a Cartilaginous Fish, the Elephant Shark (Callorhinchus milii).</title>
        <authorList>
            <person name="Tan Y.Y."/>
            <person name="Kodzius R."/>
            <person name="Tay B.H."/>
            <person name="Tay A."/>
            <person name="Brenner S."/>
            <person name="Venkatesh B."/>
        </authorList>
    </citation>
    <scope>NUCLEOTIDE SEQUENCE</scope>
    <source>
        <tissue evidence="5">Intestine</tissue>
    </source>
</reference>
<evidence type="ECO:0000313" key="5">
    <source>
        <dbReference type="EMBL" id="AFM86093.1"/>
    </source>
</evidence>
<dbReference type="Pfam" id="PF02827">
    <property type="entry name" value="PKI"/>
    <property type="match status" value="1"/>
</dbReference>
<protein>
    <submittedName>
        <fullName evidence="5">cAMP-dependent protein kinase inhibitor beta-like protein</fullName>
    </submittedName>
</protein>
<feature type="region of interest" description="Disordered" evidence="4">
    <location>
        <begin position="1"/>
        <end position="79"/>
    </location>
</feature>
<accession>K4GAT4</accession>
<dbReference type="PANTHER" id="PTHR15416">
    <property type="entry name" value="CAMP-DEPENDENT PROTEIN KINASE INHIBITOR/PKI"/>
    <property type="match status" value="1"/>
</dbReference>
<dbReference type="EMBL" id="JX207779">
    <property type="protein sequence ID" value="AFM86093.1"/>
    <property type="molecule type" value="mRNA"/>
</dbReference>
<evidence type="ECO:0000256" key="4">
    <source>
        <dbReference type="SAM" id="MobiDB-lite"/>
    </source>
</evidence>
<organism evidence="5">
    <name type="scientific">Callorhinchus milii</name>
    <name type="common">Ghost shark</name>
    <dbReference type="NCBI Taxonomy" id="7868"/>
    <lineage>
        <taxon>Eukaryota</taxon>
        <taxon>Metazoa</taxon>
        <taxon>Chordata</taxon>
        <taxon>Craniata</taxon>
        <taxon>Vertebrata</taxon>
        <taxon>Chondrichthyes</taxon>
        <taxon>Holocephali</taxon>
        <taxon>Chimaeriformes</taxon>
        <taxon>Callorhinchidae</taxon>
        <taxon>Callorhinchus</taxon>
    </lineage>
</organism>
<dbReference type="GO" id="GO:0004862">
    <property type="term" value="F:cAMP-dependent protein kinase inhibitor activity"/>
    <property type="evidence" value="ECO:0007669"/>
    <property type="project" value="InterPro"/>
</dbReference>
<dbReference type="InterPro" id="IPR004171">
    <property type="entry name" value="cAMP_dep_PKI"/>
</dbReference>
<evidence type="ECO:0000256" key="1">
    <source>
        <dbReference type="ARBA" id="ARBA00002844"/>
    </source>
</evidence>
<sequence>MTDVEAVVTDFAASERAGRRNALPDIPSTGSSSVDLSHKLSQLSLSTDSSQEGEGTEGKAPASEPPPKPPENQETSNAS</sequence>
<dbReference type="AlphaFoldDB" id="K4GAT4"/>
<name>K4GAT4_CALMI</name>